<dbReference type="EMBL" id="CP019479">
    <property type="protein sequence ID" value="UQC87689.1"/>
    <property type="molecule type" value="Genomic_DNA"/>
</dbReference>
<keyword evidence="2" id="KW-1133">Transmembrane helix</keyword>
<reference evidence="3" key="1">
    <citation type="journal article" date="2021" name="Mol. Plant Microbe Interact.">
        <title>Complete Genome Sequence of the Plant-Pathogenic Fungus Colletotrichum lupini.</title>
        <authorList>
            <person name="Baroncelli R."/>
            <person name="Pensec F."/>
            <person name="Da Lio D."/>
            <person name="Boufleur T."/>
            <person name="Vicente I."/>
            <person name="Sarrocco S."/>
            <person name="Picot A."/>
            <person name="Baraldi E."/>
            <person name="Sukno S."/>
            <person name="Thon M."/>
            <person name="Le Floch G."/>
        </authorList>
    </citation>
    <scope>NUCLEOTIDE SEQUENCE</scope>
    <source>
        <strain evidence="3">IMI 504893</strain>
    </source>
</reference>
<evidence type="ECO:0000256" key="2">
    <source>
        <dbReference type="SAM" id="Phobius"/>
    </source>
</evidence>
<feature type="transmembrane region" description="Helical" evidence="2">
    <location>
        <begin position="211"/>
        <end position="232"/>
    </location>
</feature>
<dbReference type="GeneID" id="73347161"/>
<evidence type="ECO:0000313" key="3">
    <source>
        <dbReference type="EMBL" id="UQC87689.1"/>
    </source>
</evidence>
<keyword evidence="4" id="KW-1185">Reference proteome</keyword>
<sequence>MTDLGNGRTHRHPPCDPGPSFVGAVISPSHRPTLIINHHQRQHHSDLTILRLAWRELVPRQAFDLIDVIEAIDVNSDSPRNFLVHQYQHLHPSPPHNLTPTDQKMPSVINGNLSRRPYTVLESATRISHILHHPSLLTPREVVLGIYLVHITYCTVLTLRSIGYLVFEAGGQDMWCPADPPVPEWYPPGWKGELSRWDCFRMLRWMVLRRVGALGYEVFAWGVMGVLGAVLAEEGVRWVRR</sequence>
<gene>
    <name evidence="3" type="ORF">CLUP02_13208</name>
</gene>
<protein>
    <submittedName>
        <fullName evidence="3">Uncharacterized protein</fullName>
    </submittedName>
</protein>
<evidence type="ECO:0000313" key="4">
    <source>
        <dbReference type="Proteomes" id="UP000830671"/>
    </source>
</evidence>
<dbReference type="Proteomes" id="UP000830671">
    <property type="component" value="Chromosome 7"/>
</dbReference>
<accession>A0A9Q8T1S2</accession>
<dbReference type="AlphaFoldDB" id="A0A9Q8T1S2"/>
<organism evidence="3 4">
    <name type="scientific">Colletotrichum lupini</name>
    <dbReference type="NCBI Taxonomy" id="145971"/>
    <lineage>
        <taxon>Eukaryota</taxon>
        <taxon>Fungi</taxon>
        <taxon>Dikarya</taxon>
        <taxon>Ascomycota</taxon>
        <taxon>Pezizomycotina</taxon>
        <taxon>Sordariomycetes</taxon>
        <taxon>Hypocreomycetidae</taxon>
        <taxon>Glomerellales</taxon>
        <taxon>Glomerellaceae</taxon>
        <taxon>Colletotrichum</taxon>
        <taxon>Colletotrichum acutatum species complex</taxon>
    </lineage>
</organism>
<name>A0A9Q8T1S2_9PEZI</name>
<feature type="region of interest" description="Disordered" evidence="1">
    <location>
        <begin position="1"/>
        <end position="22"/>
    </location>
</feature>
<keyword evidence="2" id="KW-0472">Membrane</keyword>
<evidence type="ECO:0000256" key="1">
    <source>
        <dbReference type="SAM" id="MobiDB-lite"/>
    </source>
</evidence>
<proteinExistence type="predicted"/>
<keyword evidence="2" id="KW-0812">Transmembrane</keyword>
<dbReference type="RefSeq" id="XP_049149297.1">
    <property type="nucleotide sequence ID" value="XM_049292151.1"/>
</dbReference>
<dbReference type="KEGG" id="clup:CLUP02_13208"/>